<reference evidence="2 3" key="1">
    <citation type="submission" date="2018-06" db="EMBL/GenBank/DDBJ databases">
        <title>Genomic Encyclopedia of Archaeal and Bacterial Type Strains, Phase II (KMG-II): from individual species to whole genera.</title>
        <authorList>
            <person name="Goeker M."/>
        </authorList>
    </citation>
    <scope>NUCLEOTIDE SEQUENCE [LARGE SCALE GENOMIC DNA]</scope>
    <source>
        <strain evidence="2 3">DSM 12408</strain>
    </source>
</reference>
<accession>A0A327S8B5</accession>
<dbReference type="PANTHER" id="PTHR43685:SF2">
    <property type="entry name" value="GLYCOSYLTRANSFERASE 2-LIKE DOMAIN-CONTAINING PROTEIN"/>
    <property type="match status" value="1"/>
</dbReference>
<dbReference type="EMBL" id="QLLQ01000004">
    <property type="protein sequence ID" value="RAJ25226.1"/>
    <property type="molecule type" value="Genomic_DNA"/>
</dbReference>
<dbReference type="Gene3D" id="3.90.550.10">
    <property type="entry name" value="Spore Coat Polysaccharide Biosynthesis Protein SpsA, Chain A"/>
    <property type="match status" value="1"/>
</dbReference>
<evidence type="ECO:0000313" key="2">
    <source>
        <dbReference type="EMBL" id="RAJ25226.1"/>
    </source>
</evidence>
<proteinExistence type="predicted"/>
<dbReference type="SUPFAM" id="SSF53448">
    <property type="entry name" value="Nucleotide-diphospho-sugar transferases"/>
    <property type="match status" value="1"/>
</dbReference>
<organism evidence="2 3">
    <name type="scientific">Gelidibacter algens</name>
    <dbReference type="NCBI Taxonomy" id="49280"/>
    <lineage>
        <taxon>Bacteria</taxon>
        <taxon>Pseudomonadati</taxon>
        <taxon>Bacteroidota</taxon>
        <taxon>Flavobacteriia</taxon>
        <taxon>Flavobacteriales</taxon>
        <taxon>Flavobacteriaceae</taxon>
        <taxon>Gelidibacter</taxon>
    </lineage>
</organism>
<dbReference type="Pfam" id="PF00535">
    <property type="entry name" value="Glycos_transf_2"/>
    <property type="match status" value="1"/>
</dbReference>
<name>A0A327S8B5_9FLAO</name>
<dbReference type="AlphaFoldDB" id="A0A327S8B5"/>
<feature type="domain" description="Glycosyltransferase 2-like" evidence="1">
    <location>
        <begin position="7"/>
        <end position="160"/>
    </location>
</feature>
<dbReference type="InterPro" id="IPR001173">
    <property type="entry name" value="Glyco_trans_2-like"/>
</dbReference>
<dbReference type="GO" id="GO:0016740">
    <property type="term" value="F:transferase activity"/>
    <property type="evidence" value="ECO:0007669"/>
    <property type="project" value="UniProtKB-KW"/>
</dbReference>
<comment type="caution">
    <text evidence="2">The sequence shown here is derived from an EMBL/GenBank/DDBJ whole genome shotgun (WGS) entry which is preliminary data.</text>
</comment>
<dbReference type="InterPro" id="IPR050834">
    <property type="entry name" value="Glycosyltransf_2"/>
</dbReference>
<sequence>MQNPLISIIIPTYNRAYIISETLDSIIAQTYAYWECIVVDDGSDDNTSEVMKAYCECDNRIQYHKRPENIIKGASSCRNYGIKRSEGEYIQFLDSDDVLNKVKLEEQINVITKADKFSIATCKWGRFSNVQNLFSNFKNEYISYKDFDNGSDLLKSFAINREFFPVSVYLISRVLLDKSGHWNEKLSNNDDGELFVRILLETNKIFFVKKSKFFYRQNNNEKLSHLDNNQKIESAIESWKLIEEHLLNKAKKFEELLYVKNAKMYIYNEIKSNHSGIIKAHKLFFKEEIKHYSFLNRLKRKLF</sequence>
<dbReference type="PANTHER" id="PTHR43685">
    <property type="entry name" value="GLYCOSYLTRANSFERASE"/>
    <property type="match status" value="1"/>
</dbReference>
<dbReference type="CDD" id="cd00761">
    <property type="entry name" value="Glyco_tranf_GTA_type"/>
    <property type="match status" value="1"/>
</dbReference>
<dbReference type="RefSeq" id="WP_111625827.1">
    <property type="nucleotide sequence ID" value="NZ_QLLQ01000004.1"/>
</dbReference>
<evidence type="ECO:0000259" key="1">
    <source>
        <dbReference type="Pfam" id="PF00535"/>
    </source>
</evidence>
<keyword evidence="3" id="KW-1185">Reference proteome</keyword>
<protein>
    <submittedName>
        <fullName evidence="2">Glycosyltransferase involved in cell wall biosynthesis</fullName>
    </submittedName>
</protein>
<keyword evidence="2" id="KW-0808">Transferase</keyword>
<dbReference type="InterPro" id="IPR029044">
    <property type="entry name" value="Nucleotide-diphossugar_trans"/>
</dbReference>
<dbReference type="Proteomes" id="UP000248987">
    <property type="component" value="Unassembled WGS sequence"/>
</dbReference>
<gene>
    <name evidence="2" type="ORF">LX77_01528</name>
</gene>
<evidence type="ECO:0000313" key="3">
    <source>
        <dbReference type="Proteomes" id="UP000248987"/>
    </source>
</evidence>